<dbReference type="STRING" id="568768.GCA_000406125_01653"/>
<keyword evidence="3" id="KW-1003">Cell membrane</keyword>
<dbReference type="PANTHER" id="PTHR30106">
    <property type="entry name" value="INNER MEMBRANE PROTEIN YEIH-RELATED"/>
    <property type="match status" value="1"/>
</dbReference>
<gene>
    <name evidence="8" type="ORF">Dpoa569_0002200</name>
</gene>
<evidence type="ECO:0000256" key="1">
    <source>
        <dbReference type="ARBA" id="ARBA00004651"/>
    </source>
</evidence>
<feature type="transmembrane region" description="Helical" evidence="7">
    <location>
        <begin position="13"/>
        <end position="35"/>
    </location>
</feature>
<feature type="transmembrane region" description="Helical" evidence="7">
    <location>
        <begin position="244"/>
        <end position="261"/>
    </location>
</feature>
<reference evidence="8 9" key="1">
    <citation type="journal article" date="2019" name="Environ. Microbiol.">
        <title>The phytopathogenic nature of Dickeya aquatica 174/2 and the dynamic early evolution of Dickeya pathogenicity.</title>
        <authorList>
            <person name="Duprey A."/>
            <person name="Taib N."/>
            <person name="Leonard S."/>
            <person name="Garin T."/>
            <person name="Flandrois J.P."/>
            <person name="Nasser W."/>
            <person name="Brochier-Armanet C."/>
            <person name="Reverchon S."/>
        </authorList>
    </citation>
    <scope>NUCLEOTIDE SEQUENCE [LARGE SCALE GENOMIC DNA]</scope>
    <source>
        <strain evidence="8 9">NCPPB 569</strain>
    </source>
</reference>
<accession>A0A5B8ILL0</accession>
<dbReference type="KEGG" id="dic:Dpoa569_0002200"/>
<dbReference type="RefSeq" id="WP_042873875.1">
    <property type="nucleotide sequence ID" value="NZ_CM001975.1"/>
</dbReference>
<feature type="transmembrane region" description="Helical" evidence="7">
    <location>
        <begin position="273"/>
        <end position="294"/>
    </location>
</feature>
<evidence type="ECO:0000256" key="5">
    <source>
        <dbReference type="ARBA" id="ARBA00022989"/>
    </source>
</evidence>
<evidence type="ECO:0000256" key="3">
    <source>
        <dbReference type="ARBA" id="ARBA00022475"/>
    </source>
</evidence>
<comment type="similarity">
    <text evidence="2">Belongs to the UPF0324 family.</text>
</comment>
<keyword evidence="4 7" id="KW-0812">Transmembrane</keyword>
<dbReference type="Pfam" id="PF03601">
    <property type="entry name" value="Cons_hypoth698"/>
    <property type="match status" value="1"/>
</dbReference>
<sequence>MAMFLFFPRVQRLFSLSGLFNAGYLLTGIILTGLLTQGALRLSAMPMIAGLGLGSLTLAILVGMVLGNTVYSHLQPWCDAGVQWSRHYLLRGGIILYGFKLSFQQLTAVGAAGLVIDLLTLTSTLLLAYWLGRRWFQLDGHTALLIGAGSSICGAAAVLATAPVLKSTADNVAVAVSTVVLFGTTAMFLYPWMYQHFIQYSGWLFTPQTFGVYLGSTVHEVAQVVAAGHAISPVAENTAVIGKMLRVMMLAPFLFLLGLWLKQRQPAHQSVTSASAGYPWFALGFVMVCGINSLDWLPAGWGAMLTQLDNVLLTMAMVALGLATRLNTLRQAGIKPLLLAAMLFIWLVAGGAAINLGVQHLFA</sequence>
<feature type="transmembrane region" description="Helical" evidence="7">
    <location>
        <begin position="143"/>
        <end position="165"/>
    </location>
</feature>
<evidence type="ECO:0000256" key="6">
    <source>
        <dbReference type="ARBA" id="ARBA00023136"/>
    </source>
</evidence>
<organism evidence="8 9">
    <name type="scientific">Dickeya poaceiphila</name>
    <dbReference type="NCBI Taxonomy" id="568768"/>
    <lineage>
        <taxon>Bacteria</taxon>
        <taxon>Pseudomonadati</taxon>
        <taxon>Pseudomonadota</taxon>
        <taxon>Gammaproteobacteria</taxon>
        <taxon>Enterobacterales</taxon>
        <taxon>Pectobacteriaceae</taxon>
        <taxon>Dickeya</taxon>
    </lineage>
</organism>
<dbReference type="PANTHER" id="PTHR30106:SF2">
    <property type="entry name" value="UPF0324 INNER MEMBRANE PROTEIN YEIH"/>
    <property type="match status" value="1"/>
</dbReference>
<feature type="transmembrane region" description="Helical" evidence="7">
    <location>
        <begin position="171"/>
        <end position="190"/>
    </location>
</feature>
<name>A0A5B8ILL0_9GAMM</name>
<dbReference type="Proteomes" id="UP000320591">
    <property type="component" value="Chromosome"/>
</dbReference>
<evidence type="ECO:0000313" key="9">
    <source>
        <dbReference type="Proteomes" id="UP000320591"/>
    </source>
</evidence>
<evidence type="ECO:0000256" key="4">
    <source>
        <dbReference type="ARBA" id="ARBA00022692"/>
    </source>
</evidence>
<evidence type="ECO:0000256" key="7">
    <source>
        <dbReference type="SAM" id="Phobius"/>
    </source>
</evidence>
<dbReference type="AlphaFoldDB" id="A0A5B8ILL0"/>
<evidence type="ECO:0000256" key="2">
    <source>
        <dbReference type="ARBA" id="ARBA00007977"/>
    </source>
</evidence>
<keyword evidence="9" id="KW-1185">Reference proteome</keyword>
<feature type="transmembrane region" description="Helical" evidence="7">
    <location>
        <begin position="300"/>
        <end position="324"/>
    </location>
</feature>
<proteinExistence type="inferred from homology"/>
<dbReference type="InterPro" id="IPR018383">
    <property type="entry name" value="UPF0324_pro"/>
</dbReference>
<keyword evidence="6 7" id="KW-0472">Membrane</keyword>
<comment type="subcellular location">
    <subcellularLocation>
        <location evidence="1">Cell membrane</location>
        <topology evidence="1">Multi-pass membrane protein</topology>
    </subcellularLocation>
</comment>
<evidence type="ECO:0000313" key="8">
    <source>
        <dbReference type="EMBL" id="QDX32000.1"/>
    </source>
</evidence>
<dbReference type="EMBL" id="CP042220">
    <property type="protein sequence ID" value="QDX32000.1"/>
    <property type="molecule type" value="Genomic_DNA"/>
</dbReference>
<feature type="transmembrane region" description="Helical" evidence="7">
    <location>
        <begin position="106"/>
        <end position="131"/>
    </location>
</feature>
<dbReference type="InterPro" id="IPR004630">
    <property type="entry name" value="UPF0324_YeiH-like"/>
</dbReference>
<dbReference type="GO" id="GO:0005886">
    <property type="term" value="C:plasma membrane"/>
    <property type="evidence" value="ECO:0007669"/>
    <property type="project" value="UniProtKB-SubCell"/>
</dbReference>
<dbReference type="NCBIfam" id="TIGR00698">
    <property type="entry name" value="YeiH family putative sulfate export transporter"/>
    <property type="match status" value="1"/>
</dbReference>
<protein>
    <submittedName>
        <fullName evidence="8">YeiH family putative sulfate export transporter</fullName>
    </submittedName>
</protein>
<keyword evidence="5 7" id="KW-1133">Transmembrane helix</keyword>
<feature type="transmembrane region" description="Helical" evidence="7">
    <location>
        <begin position="47"/>
        <end position="67"/>
    </location>
</feature>
<dbReference type="OrthoDB" id="9805703at2"/>
<feature type="transmembrane region" description="Helical" evidence="7">
    <location>
        <begin position="336"/>
        <end position="358"/>
    </location>
</feature>